<accession>E0QR58</accession>
<evidence type="ECO:0000313" key="1">
    <source>
        <dbReference type="EMBL" id="EFM46051.1"/>
    </source>
</evidence>
<protein>
    <submittedName>
        <fullName evidence="1">Uncharacterized protein</fullName>
    </submittedName>
</protein>
<dbReference type="HOGENOM" id="CLU_3272883_0_0_11"/>
<dbReference type="STRING" id="871571.HMPREF0580_1373"/>
<name>E0QR58_9ACTO</name>
<reference evidence="1" key="1">
    <citation type="submission" date="2010-08" db="EMBL/GenBank/DDBJ databases">
        <authorList>
            <person name="Muzny D."/>
            <person name="Qin X."/>
            <person name="Deng J."/>
            <person name="Jiang H."/>
            <person name="Liu Y."/>
            <person name="Qu J."/>
            <person name="Song X.-Z."/>
            <person name="Zhang L."/>
            <person name="Thornton R."/>
            <person name="Coyle M."/>
            <person name="Francisco L."/>
            <person name="Jackson L."/>
            <person name="Javaid M."/>
            <person name="Korchina V."/>
            <person name="Kovar C."/>
            <person name="Mata R."/>
            <person name="Mathew T."/>
            <person name="Ngo R."/>
            <person name="Nguyen L."/>
            <person name="Nguyen N."/>
            <person name="Okwuonu G."/>
            <person name="Ongeri F."/>
            <person name="Pham C."/>
            <person name="Simmons D."/>
            <person name="Wilczek-Boney K."/>
            <person name="Hale W."/>
            <person name="Jakkamsetti A."/>
            <person name="Pham P."/>
            <person name="Ruth R."/>
            <person name="San Lucas F."/>
            <person name="Warren J."/>
            <person name="Zhang J."/>
            <person name="Zhao Z."/>
            <person name="Zhou C."/>
            <person name="Zhu D."/>
            <person name="Lee S."/>
            <person name="Bess C."/>
            <person name="Blankenburg K."/>
            <person name="Forbes L."/>
            <person name="Fu Q."/>
            <person name="Gubbala S."/>
            <person name="Hirani K."/>
            <person name="Jayaseelan J.C."/>
            <person name="Lara F."/>
            <person name="Munidasa M."/>
            <person name="Palculict T."/>
            <person name="Patil S."/>
            <person name="Pu L.-L."/>
            <person name="Saada N."/>
            <person name="Tang L."/>
            <person name="Weissenberger G."/>
            <person name="Zhu Y."/>
            <person name="Hemphill L."/>
            <person name="Shang Y."/>
            <person name="Youmans B."/>
            <person name="Ayvaz T."/>
            <person name="Ross M."/>
            <person name="Santibanez J."/>
            <person name="Aqrawi P."/>
            <person name="Gross S."/>
            <person name="Joshi V."/>
            <person name="Fowler G."/>
            <person name="Nazareth L."/>
            <person name="Reid J."/>
            <person name="Worley K."/>
            <person name="Petrosino J."/>
            <person name="Highlander S."/>
            <person name="Gibbs R."/>
        </authorList>
    </citation>
    <scope>NUCLEOTIDE SEQUENCE [LARGE SCALE GENOMIC DNA]</scope>
    <source>
        <strain evidence="1">ATCC 35239</strain>
    </source>
</reference>
<proteinExistence type="predicted"/>
<dbReference type="EMBL" id="AEET01000032">
    <property type="protein sequence ID" value="EFM46051.1"/>
    <property type="molecule type" value="Genomic_DNA"/>
</dbReference>
<dbReference type="Proteomes" id="UP000003045">
    <property type="component" value="Unassembled WGS sequence"/>
</dbReference>
<dbReference type="AlphaFoldDB" id="E0QR58"/>
<comment type="caution">
    <text evidence="1">The sequence shown here is derived from an EMBL/GenBank/DDBJ whole genome shotgun (WGS) entry which is preliminary data.</text>
</comment>
<evidence type="ECO:0000313" key="2">
    <source>
        <dbReference type="Proteomes" id="UP000003045"/>
    </source>
</evidence>
<sequence length="41" mass="4523">MFWEQSAFGGVSGLLPGRSWGFVWVHEVLSGTFGPFCSLMD</sequence>
<keyword evidence="2" id="KW-1185">Reference proteome</keyword>
<organism evidence="1 2">
    <name type="scientific">Mobiluncus mulieris ATCC 35239</name>
    <dbReference type="NCBI Taxonomy" id="871571"/>
    <lineage>
        <taxon>Bacteria</taxon>
        <taxon>Bacillati</taxon>
        <taxon>Actinomycetota</taxon>
        <taxon>Actinomycetes</taxon>
        <taxon>Actinomycetales</taxon>
        <taxon>Actinomycetaceae</taxon>
        <taxon>Mobiluncus</taxon>
    </lineage>
</organism>
<gene>
    <name evidence="1" type="ORF">HMPREF0580_1373</name>
</gene>